<feature type="transmembrane region" description="Helical" evidence="1">
    <location>
        <begin position="107"/>
        <end position="131"/>
    </location>
</feature>
<feature type="domain" description="CAAX prenyl protease 2/Lysostaphin resistance protein A-like" evidence="2">
    <location>
        <begin position="149"/>
        <end position="246"/>
    </location>
</feature>
<feature type="transmembrane region" description="Helical" evidence="1">
    <location>
        <begin position="143"/>
        <end position="162"/>
    </location>
</feature>
<feature type="transmembrane region" description="Helical" evidence="1">
    <location>
        <begin position="215"/>
        <end position="244"/>
    </location>
</feature>
<evidence type="ECO:0000313" key="3">
    <source>
        <dbReference type="EMBL" id="MBV0925181.1"/>
    </source>
</evidence>
<keyword evidence="1" id="KW-1133">Transmembrane helix</keyword>
<feature type="transmembrane region" description="Helical" evidence="1">
    <location>
        <begin position="182"/>
        <end position="203"/>
    </location>
</feature>
<keyword evidence="3" id="KW-0378">Hydrolase</keyword>
<keyword evidence="3" id="KW-0482">Metalloprotease</keyword>
<dbReference type="PANTHER" id="PTHR39430">
    <property type="entry name" value="MEMBRANE-ASSOCIATED PROTEASE-RELATED"/>
    <property type="match status" value="1"/>
</dbReference>
<dbReference type="AlphaFoldDB" id="A0A8J8C449"/>
<evidence type="ECO:0000259" key="2">
    <source>
        <dbReference type="Pfam" id="PF02517"/>
    </source>
</evidence>
<dbReference type="OrthoDB" id="331240at2157"/>
<organism evidence="3 4">
    <name type="scientific">Haloarcula limicola</name>
    <dbReference type="NCBI Taxonomy" id="1429915"/>
    <lineage>
        <taxon>Archaea</taxon>
        <taxon>Methanobacteriati</taxon>
        <taxon>Methanobacteriota</taxon>
        <taxon>Stenosarchaea group</taxon>
        <taxon>Halobacteria</taxon>
        <taxon>Halobacteriales</taxon>
        <taxon>Haloarculaceae</taxon>
        <taxon>Haloarcula</taxon>
    </lineage>
</organism>
<dbReference type="PANTHER" id="PTHR39430:SF1">
    <property type="entry name" value="PROTEASE"/>
    <property type="match status" value="1"/>
</dbReference>
<keyword evidence="3" id="KW-0645">Protease</keyword>
<evidence type="ECO:0000256" key="1">
    <source>
        <dbReference type="SAM" id="Phobius"/>
    </source>
</evidence>
<dbReference type="GO" id="GO:0080120">
    <property type="term" value="P:CAAX-box protein maturation"/>
    <property type="evidence" value="ECO:0007669"/>
    <property type="project" value="UniProtKB-ARBA"/>
</dbReference>
<dbReference type="Pfam" id="PF02517">
    <property type="entry name" value="Rce1-like"/>
    <property type="match status" value="1"/>
</dbReference>
<feature type="transmembrane region" description="Helical" evidence="1">
    <location>
        <begin position="279"/>
        <end position="297"/>
    </location>
</feature>
<accession>A0A8J8C449</accession>
<dbReference type="GO" id="GO:0004175">
    <property type="term" value="F:endopeptidase activity"/>
    <property type="evidence" value="ECO:0007669"/>
    <property type="project" value="UniProtKB-ARBA"/>
</dbReference>
<dbReference type="Proteomes" id="UP000766550">
    <property type="component" value="Unassembled WGS sequence"/>
</dbReference>
<dbReference type="GO" id="GO:0008237">
    <property type="term" value="F:metallopeptidase activity"/>
    <property type="evidence" value="ECO:0007669"/>
    <property type="project" value="UniProtKB-KW"/>
</dbReference>
<dbReference type="InterPro" id="IPR003675">
    <property type="entry name" value="Rce1/LyrA-like_dom"/>
</dbReference>
<feature type="transmembrane region" description="Helical" evidence="1">
    <location>
        <begin position="67"/>
        <end position="87"/>
    </location>
</feature>
<comment type="caution">
    <text evidence="3">The sequence shown here is derived from an EMBL/GenBank/DDBJ whole genome shotgun (WGS) entry which is preliminary data.</text>
</comment>
<name>A0A8J8C449_9EURY</name>
<keyword evidence="1" id="KW-0812">Transmembrane</keyword>
<protein>
    <submittedName>
        <fullName evidence="3">CPBP family intramembrane metalloprotease</fullName>
    </submittedName>
</protein>
<proteinExistence type="predicted"/>
<keyword evidence="1" id="KW-0472">Membrane</keyword>
<keyword evidence="4" id="KW-1185">Reference proteome</keyword>
<gene>
    <name evidence="3" type="ORF">KTS45_13330</name>
</gene>
<reference evidence="3 4" key="1">
    <citation type="submission" date="2021-06" db="EMBL/GenBank/DDBJ databases">
        <title>New haloarchaea isolates fom saline soil.</title>
        <authorList>
            <person name="Duran-Viseras A."/>
            <person name="Sanchez-Porro C.S."/>
            <person name="Ventosa A."/>
        </authorList>
    </citation>
    <scope>NUCLEOTIDE SEQUENCE [LARGE SCALE GENOMIC DNA]</scope>
    <source>
        <strain evidence="3 4">JCM 183640</strain>
    </source>
</reference>
<dbReference type="EMBL" id="JAHQXF010000002">
    <property type="protein sequence ID" value="MBV0925181.1"/>
    <property type="molecule type" value="Genomic_DNA"/>
</dbReference>
<sequence length="318" mass="34286">MSHEQPSARSALRKAWNRLIWPVWNRDERRLRAPLRAVLPIVVTFGALAASQPVVRARFAHPVRETVEVLTLLVVLVGAVLLSSRLLDRRPLGEFGLSLDRAWWHSFAAGGLIATGINAGALAVAVGAGWATIAGFTQGSGDLSFAPAVTLVFCYVATAAAWEEVTIRGAMLKNVAEGAEGYLPRWAAVGLAVCLSTAVFAFLHGGKISAPSQYGYYLVAGLVLSGAYVVTGDLALSIGFHVFYNFTQSVVFGLGHSQQTPELLVVELAGPERWTGEEGLVFALFAVLGGVFVLLYVRRRDGSLRIDDRVTRWTPLQE</sequence>
<evidence type="ECO:0000313" key="4">
    <source>
        <dbReference type="Proteomes" id="UP000766550"/>
    </source>
</evidence>